<comment type="function">
    <text evidence="6">Catalyzes the hydrolysis of GTP bound to the 40S ribosomal initiation complex (40S.mRNA.Met-tRNA[F].eIF-2.GTP) with the subsequent joining of a 60S ribosomal subunit resulting in the release of eIF-2 and the guanine nucleotide. The subsequent joining of a 60S ribosomal subunit results in the formation of a functional 80S initiation complex (80S.mRNA.Met-tRNA[F]).</text>
</comment>
<comment type="similarity">
    <text evidence="1">Belongs to the eIF-2-beta/eIF-5 family.</text>
</comment>
<dbReference type="Gene3D" id="2.20.25.350">
    <property type="match status" value="1"/>
</dbReference>
<dbReference type="InterPro" id="IPR016189">
    <property type="entry name" value="Transl_init_fac_IF2/IF5_N"/>
</dbReference>
<dbReference type="OMA" id="EGGSQMH"/>
<feature type="domain" description="W2" evidence="8">
    <location>
        <begin position="262"/>
        <end position="416"/>
    </location>
</feature>
<dbReference type="EMBL" id="CM035412">
    <property type="protein sequence ID" value="KAH7432811.1"/>
    <property type="molecule type" value="Genomic_DNA"/>
</dbReference>
<dbReference type="OrthoDB" id="10250831at2759"/>
<dbReference type="SUPFAM" id="SSF75689">
    <property type="entry name" value="Zinc-binding domain of translation initiation factor 2 beta"/>
    <property type="match status" value="1"/>
</dbReference>
<dbReference type="Proteomes" id="UP000825935">
    <property type="component" value="Chromosome 7"/>
</dbReference>
<dbReference type="SMART" id="SM00653">
    <property type="entry name" value="eIF2B_5"/>
    <property type="match status" value="1"/>
</dbReference>
<dbReference type="PROSITE" id="PS51363">
    <property type="entry name" value="W2"/>
    <property type="match status" value="1"/>
</dbReference>
<organism evidence="9 10">
    <name type="scientific">Ceratopteris richardii</name>
    <name type="common">Triangle waterfern</name>
    <dbReference type="NCBI Taxonomy" id="49495"/>
    <lineage>
        <taxon>Eukaryota</taxon>
        <taxon>Viridiplantae</taxon>
        <taxon>Streptophyta</taxon>
        <taxon>Embryophyta</taxon>
        <taxon>Tracheophyta</taxon>
        <taxon>Polypodiopsida</taxon>
        <taxon>Polypodiidae</taxon>
        <taxon>Polypodiales</taxon>
        <taxon>Pteridineae</taxon>
        <taxon>Pteridaceae</taxon>
        <taxon>Parkerioideae</taxon>
        <taxon>Ceratopteris</taxon>
    </lineage>
</organism>
<dbReference type="Gene3D" id="1.25.40.180">
    <property type="match status" value="1"/>
</dbReference>
<dbReference type="SUPFAM" id="SSF48371">
    <property type="entry name" value="ARM repeat"/>
    <property type="match status" value="1"/>
</dbReference>
<feature type="region of interest" description="Disordered" evidence="7">
    <location>
        <begin position="182"/>
        <end position="236"/>
    </location>
</feature>
<dbReference type="InterPro" id="IPR002735">
    <property type="entry name" value="Transl_init_fac_IF2/IF5_dom"/>
</dbReference>
<proteinExistence type="inferred from homology"/>
<dbReference type="SUPFAM" id="SSF100966">
    <property type="entry name" value="Translation initiation factor 2 beta, aIF2beta, N-terminal domain"/>
    <property type="match status" value="1"/>
</dbReference>
<evidence type="ECO:0000256" key="6">
    <source>
        <dbReference type="ARBA" id="ARBA00025032"/>
    </source>
</evidence>
<dbReference type="GO" id="GO:0005525">
    <property type="term" value="F:GTP binding"/>
    <property type="evidence" value="ECO:0007669"/>
    <property type="project" value="UniProtKB-KW"/>
</dbReference>
<dbReference type="InterPro" id="IPR016190">
    <property type="entry name" value="Transl_init_fac_IF2/IF5_Zn-bd"/>
</dbReference>
<evidence type="ECO:0000256" key="4">
    <source>
        <dbReference type="ARBA" id="ARBA00022917"/>
    </source>
</evidence>
<keyword evidence="3" id="KW-0547">Nucleotide-binding</keyword>
<keyword evidence="4" id="KW-0648">Protein biosynthesis</keyword>
<dbReference type="GO" id="GO:0005829">
    <property type="term" value="C:cytosol"/>
    <property type="evidence" value="ECO:0007669"/>
    <property type="project" value="TreeGrafter"/>
</dbReference>
<dbReference type="InterPro" id="IPR003307">
    <property type="entry name" value="W2_domain"/>
</dbReference>
<dbReference type="GO" id="GO:0001732">
    <property type="term" value="P:formation of cytoplasmic translation initiation complex"/>
    <property type="evidence" value="ECO:0007669"/>
    <property type="project" value="TreeGrafter"/>
</dbReference>
<gene>
    <name evidence="9" type="ORF">KP509_07G041500</name>
</gene>
<dbReference type="Gene3D" id="3.30.30.170">
    <property type="match status" value="1"/>
</dbReference>
<name>A0A8T2UE75_CERRI</name>
<evidence type="ECO:0000256" key="2">
    <source>
        <dbReference type="ARBA" id="ARBA00022540"/>
    </source>
</evidence>
<dbReference type="PANTHER" id="PTHR23001">
    <property type="entry name" value="EUKARYOTIC TRANSLATION INITIATION FACTOR"/>
    <property type="match status" value="1"/>
</dbReference>
<dbReference type="InterPro" id="IPR016024">
    <property type="entry name" value="ARM-type_fold"/>
</dbReference>
<feature type="compositionally biased region" description="Polar residues" evidence="7">
    <location>
        <begin position="222"/>
        <end position="231"/>
    </location>
</feature>
<reference evidence="9" key="1">
    <citation type="submission" date="2021-08" db="EMBL/GenBank/DDBJ databases">
        <title>WGS assembly of Ceratopteris richardii.</title>
        <authorList>
            <person name="Marchant D.B."/>
            <person name="Chen G."/>
            <person name="Jenkins J."/>
            <person name="Shu S."/>
            <person name="Leebens-Mack J."/>
            <person name="Grimwood J."/>
            <person name="Schmutz J."/>
            <person name="Soltis P."/>
            <person name="Soltis D."/>
            <person name="Chen Z.-H."/>
        </authorList>
    </citation>
    <scope>NUCLEOTIDE SEQUENCE</scope>
    <source>
        <strain evidence="9">Whitten #5841</strain>
        <tissue evidence="9">Leaf</tissue>
    </source>
</reference>
<dbReference type="GO" id="GO:0005092">
    <property type="term" value="F:GDP-dissociation inhibitor activity"/>
    <property type="evidence" value="ECO:0007669"/>
    <property type="project" value="TreeGrafter"/>
</dbReference>
<keyword evidence="2" id="KW-0396">Initiation factor</keyword>
<evidence type="ECO:0000313" key="9">
    <source>
        <dbReference type="EMBL" id="KAH7432810.1"/>
    </source>
</evidence>
<dbReference type="GO" id="GO:0003743">
    <property type="term" value="F:translation initiation factor activity"/>
    <property type="evidence" value="ECO:0007669"/>
    <property type="project" value="UniProtKB-KW"/>
</dbReference>
<evidence type="ECO:0000256" key="3">
    <source>
        <dbReference type="ARBA" id="ARBA00022741"/>
    </source>
</evidence>
<accession>A0A8T2UE75</accession>
<keyword evidence="5" id="KW-0342">GTP-binding</keyword>
<dbReference type="FunFam" id="3.30.30.170:FF:000002">
    <property type="entry name" value="Eukaryotic translation initiation factor 5"/>
    <property type="match status" value="1"/>
</dbReference>
<evidence type="ECO:0000259" key="8">
    <source>
        <dbReference type="PROSITE" id="PS51363"/>
    </source>
</evidence>
<evidence type="ECO:0000256" key="7">
    <source>
        <dbReference type="SAM" id="MobiDB-lite"/>
    </source>
</evidence>
<comment type="caution">
    <text evidence="9">The sequence shown here is derived from an EMBL/GenBank/DDBJ whole genome shotgun (WGS) entry which is preliminary data.</text>
</comment>
<dbReference type="SMART" id="SM00515">
    <property type="entry name" value="eIF5C"/>
    <property type="match status" value="1"/>
</dbReference>
<protein>
    <recommendedName>
        <fullName evidence="8">W2 domain-containing protein</fullName>
    </recommendedName>
</protein>
<dbReference type="EMBL" id="CM035412">
    <property type="protein sequence ID" value="KAH7432810.1"/>
    <property type="molecule type" value="Genomic_DNA"/>
</dbReference>
<dbReference type="AlphaFoldDB" id="A0A8T2UE75"/>
<evidence type="ECO:0000313" key="10">
    <source>
        <dbReference type="Proteomes" id="UP000825935"/>
    </source>
</evidence>
<evidence type="ECO:0000256" key="5">
    <source>
        <dbReference type="ARBA" id="ARBA00023134"/>
    </source>
</evidence>
<dbReference type="Pfam" id="PF02020">
    <property type="entry name" value="W2"/>
    <property type="match status" value="1"/>
</dbReference>
<dbReference type="GO" id="GO:0071074">
    <property type="term" value="F:eukaryotic initiation factor eIF2 binding"/>
    <property type="evidence" value="ECO:0007669"/>
    <property type="project" value="TreeGrafter"/>
</dbReference>
<keyword evidence="10" id="KW-1185">Reference proteome</keyword>
<dbReference type="InterPro" id="IPR045196">
    <property type="entry name" value="IF2/IF5"/>
</dbReference>
<dbReference type="FunFam" id="2.20.25.350:FF:000001">
    <property type="entry name" value="Eukaryotic translation initiation factor 5"/>
    <property type="match status" value="1"/>
</dbReference>
<evidence type="ECO:0000256" key="1">
    <source>
        <dbReference type="ARBA" id="ARBA00010397"/>
    </source>
</evidence>
<dbReference type="PANTHER" id="PTHR23001:SF7">
    <property type="entry name" value="EUKARYOTIC TRANSLATION INITIATION FACTOR 5"/>
    <property type="match status" value="1"/>
</dbReference>
<dbReference type="Pfam" id="PF01873">
    <property type="entry name" value="eIF-5_eIF-2B"/>
    <property type="match status" value="1"/>
</dbReference>
<sequence length="416" mass="46508">MAFQNIGIGNRDDVFYRYKMPRLITKIEGRGNGMKTNLVNIVDVAKALARPPAYITKFYGCELGAQSKFDEKTNTAIVNGAHETTKLSALLDTFIKKYVQCYGCGNPETGVIVTKGQCISLKCAACGFSSQVDMRDKLTTFILKNPAVKKTKKGLRKAANERIQAGEVVAKQGMKELKKGYKDVKKVGKKKGPSSDEDKSSAKGSVSDDADSSHGEDMVEWQSDTSAQAAQQRVEEQLNEVTSEMVMLSFNKENMDVHNRTFNHDSSDSSCLYEKLLKTFKLALDEGCSPDQFAVQLHALCPRISQEAMDAFFDALFDGVQKGLANEIGRKRVYLRKSITDKYRQVLLLGSIESHYSSRPPEICKEIAISLKMLYDLDILDENVIIAWYRKGLQNRIKVLAKPFVDWVQNAESEED</sequence>